<reference evidence="2" key="1">
    <citation type="submission" date="2015-07" db="EMBL/GenBank/DDBJ databases">
        <title>MeaNS - Measles Nucleotide Surveillance Program.</title>
        <authorList>
            <person name="Tran T."/>
            <person name="Druce J."/>
        </authorList>
    </citation>
    <scope>NUCLEOTIDE SEQUENCE</scope>
    <source>
        <strain evidence="2">UCB-OBI-ISO-001</strain>
        <tissue evidence="2">Gonad</tissue>
    </source>
</reference>
<dbReference type="PANTHER" id="PTHR45786">
    <property type="entry name" value="DNA BINDING PROTEIN-LIKE"/>
    <property type="match status" value="1"/>
</dbReference>
<protein>
    <recommendedName>
        <fullName evidence="1">Helitron helicase-like domain-containing protein</fullName>
    </recommendedName>
</protein>
<dbReference type="EMBL" id="KQ420375">
    <property type="protein sequence ID" value="KOF80477.1"/>
    <property type="molecule type" value="Genomic_DNA"/>
</dbReference>
<proteinExistence type="predicted"/>
<dbReference type="Pfam" id="PF14214">
    <property type="entry name" value="Helitron_like_N"/>
    <property type="match status" value="1"/>
</dbReference>
<sequence length="448" mass="51792">NIRNYNCTFSFASFGVKLAAPPGSGPYCFCIQGQTYHMMTNLHPANDQLQYTQLYIIDVDEALQHRRDAPQNFEYSPVTMRKISDVIHQINPYAELYKNMHAVEQEEERARRDNVPIQRCSPKNMHQYFQDVMSIVSKYAKPDLFITYTCNPKCPEIVDNQHQNETSENRSDLAAQVCKSHLAELMKDIKDRHILRVPVAHVYDIEFQKRGLLHCHILVVLKNEDKLRNSNDIDRIVTAEILDTNDDPVLHDLVKICMIHGPCRTNNPSSPCMENGSCQKKFPKNYRDETLLNLNGYPEYRKRNTGVIVQVGCHSVDNRNVVPYHACLLKKYRAHISVEICSSVKSIKHIFKYVHKGHDCASVEVKDNSAVDHEQNQAHDEITNYLTCQYVSPLEAMWRLSEFKLHDTSHTVYRLAVHLEDQQRVYFHRGSTQQAAQAQRDHDITLTA</sequence>
<feature type="domain" description="Helitron helicase-like" evidence="1">
    <location>
        <begin position="106"/>
        <end position="219"/>
    </location>
</feature>
<dbReference type="PANTHER" id="PTHR45786:SF74">
    <property type="entry name" value="ATP-DEPENDENT DNA HELICASE"/>
    <property type="match status" value="1"/>
</dbReference>
<organism evidence="2">
    <name type="scientific">Octopus bimaculoides</name>
    <name type="common">California two-spotted octopus</name>
    <dbReference type="NCBI Taxonomy" id="37653"/>
    <lineage>
        <taxon>Eukaryota</taxon>
        <taxon>Metazoa</taxon>
        <taxon>Spiralia</taxon>
        <taxon>Lophotrochozoa</taxon>
        <taxon>Mollusca</taxon>
        <taxon>Cephalopoda</taxon>
        <taxon>Coleoidea</taxon>
        <taxon>Octopodiformes</taxon>
        <taxon>Octopoda</taxon>
        <taxon>Incirrata</taxon>
        <taxon>Octopodidae</taxon>
        <taxon>Octopus</taxon>
    </lineage>
</organism>
<evidence type="ECO:0000313" key="2">
    <source>
        <dbReference type="EMBL" id="KOF80477.1"/>
    </source>
</evidence>
<gene>
    <name evidence="2" type="ORF">OCBIM_22027815mg</name>
</gene>
<dbReference type="OrthoDB" id="6151730at2759"/>
<evidence type="ECO:0000259" key="1">
    <source>
        <dbReference type="Pfam" id="PF14214"/>
    </source>
</evidence>
<feature type="non-terminal residue" evidence="2">
    <location>
        <position position="1"/>
    </location>
</feature>
<accession>A0A0L8GU97</accession>
<dbReference type="InterPro" id="IPR025476">
    <property type="entry name" value="Helitron_helicase-like"/>
</dbReference>
<name>A0A0L8GU97_OCTBM</name>
<dbReference type="STRING" id="37653.A0A0L8GU97"/>
<dbReference type="AlphaFoldDB" id="A0A0L8GU97"/>